<dbReference type="EMBL" id="SLWR01000003">
    <property type="protein sequence ID" value="TCO49113.1"/>
    <property type="molecule type" value="Genomic_DNA"/>
</dbReference>
<keyword evidence="1" id="KW-1133">Transmembrane helix</keyword>
<keyword evidence="3" id="KW-1185">Reference proteome</keyword>
<dbReference type="RefSeq" id="WP_132146443.1">
    <property type="nucleotide sequence ID" value="NZ_SLWR01000003.1"/>
</dbReference>
<evidence type="ECO:0000256" key="1">
    <source>
        <dbReference type="SAM" id="Phobius"/>
    </source>
</evidence>
<protein>
    <submittedName>
        <fullName evidence="2">Uncharacterized protein</fullName>
    </submittedName>
</protein>
<accession>A0A4R2IU62</accession>
<gene>
    <name evidence="2" type="ORF">EV646_10391</name>
</gene>
<organism evidence="2 3">
    <name type="scientific">Kribbella antiqua</name>
    <dbReference type="NCBI Taxonomy" id="2512217"/>
    <lineage>
        <taxon>Bacteria</taxon>
        <taxon>Bacillati</taxon>
        <taxon>Actinomycetota</taxon>
        <taxon>Actinomycetes</taxon>
        <taxon>Propionibacteriales</taxon>
        <taxon>Kribbellaceae</taxon>
        <taxon>Kribbella</taxon>
    </lineage>
</organism>
<feature type="transmembrane region" description="Helical" evidence="1">
    <location>
        <begin position="120"/>
        <end position="142"/>
    </location>
</feature>
<proteinExistence type="predicted"/>
<comment type="caution">
    <text evidence="2">The sequence shown here is derived from an EMBL/GenBank/DDBJ whole genome shotgun (WGS) entry which is preliminary data.</text>
</comment>
<feature type="transmembrane region" description="Helical" evidence="1">
    <location>
        <begin position="79"/>
        <end position="100"/>
    </location>
</feature>
<reference evidence="2 3" key="1">
    <citation type="journal article" date="2015" name="Stand. Genomic Sci.">
        <title>Genomic Encyclopedia of Bacterial and Archaeal Type Strains, Phase III: the genomes of soil and plant-associated and newly described type strains.</title>
        <authorList>
            <person name="Whitman W.B."/>
            <person name="Woyke T."/>
            <person name="Klenk H.P."/>
            <person name="Zhou Y."/>
            <person name="Lilburn T.G."/>
            <person name="Beck B.J."/>
            <person name="De Vos P."/>
            <person name="Vandamme P."/>
            <person name="Eisen J.A."/>
            <person name="Garrity G."/>
            <person name="Hugenholtz P."/>
            <person name="Kyrpides N.C."/>
        </authorList>
    </citation>
    <scope>NUCLEOTIDE SEQUENCE [LARGE SCALE GENOMIC DNA]</scope>
    <source>
        <strain evidence="2 3">VKM Ac-2541</strain>
    </source>
</reference>
<evidence type="ECO:0000313" key="2">
    <source>
        <dbReference type="EMBL" id="TCO49113.1"/>
    </source>
</evidence>
<sequence>MTITTDFWATTAQIIPALLLAIAVWDQSFGERDDSPRSYDIAGEWVRLFHILSIGLGVLGEFVALNGLLDGGSRWAARLVVLAIGLLSQVLVGLLTIRIYNRNRNTEAMDQSCLRLLHSLVVALMCLAATLSSLIAAIWLAIRI</sequence>
<keyword evidence="1" id="KW-0812">Transmembrane</keyword>
<evidence type="ECO:0000313" key="3">
    <source>
        <dbReference type="Proteomes" id="UP000295573"/>
    </source>
</evidence>
<keyword evidence="1" id="KW-0472">Membrane</keyword>
<feature type="transmembrane region" description="Helical" evidence="1">
    <location>
        <begin position="7"/>
        <end position="25"/>
    </location>
</feature>
<feature type="transmembrane region" description="Helical" evidence="1">
    <location>
        <begin position="45"/>
        <end position="67"/>
    </location>
</feature>
<name>A0A4R2IU62_9ACTN</name>
<dbReference type="Proteomes" id="UP000295573">
    <property type="component" value="Unassembled WGS sequence"/>
</dbReference>
<dbReference type="AlphaFoldDB" id="A0A4R2IU62"/>